<evidence type="ECO:0000256" key="2">
    <source>
        <dbReference type="ARBA" id="ARBA00010472"/>
    </source>
</evidence>
<evidence type="ECO:0000313" key="10">
    <source>
        <dbReference type="Proteomes" id="UP000325849"/>
    </source>
</evidence>
<dbReference type="AlphaFoldDB" id="A0A5N8VM69"/>
<dbReference type="InterPro" id="IPR036819">
    <property type="entry name" value="Subtilisin_inhibitor-like_sf"/>
</dbReference>
<evidence type="ECO:0000256" key="4">
    <source>
        <dbReference type="ARBA" id="ARBA00022690"/>
    </source>
</evidence>
<keyword evidence="9" id="KW-0378">Hydrolase</keyword>
<comment type="similarity">
    <text evidence="2">Belongs to the protease inhibitor I16 (SSI) family.</text>
</comment>
<dbReference type="Proteomes" id="UP000325849">
    <property type="component" value="Unassembled WGS sequence"/>
</dbReference>
<proteinExistence type="inferred from homology"/>
<evidence type="ECO:0000256" key="1">
    <source>
        <dbReference type="ARBA" id="ARBA00004613"/>
    </source>
</evidence>
<sequence>MTHPKTTQYATPTRHDRPGTRWGGRARTGGTGGTAHTGGRARTAYLARGALLTTAALLTVGASAPAAARDEPSGDWLRLTVTRGDGARPGDTRAALLRCDPPRGHAHAAQACDRLASANGDIGALAPTDGFCTMVYAPVTAHARGEWGGRPVEFTRTFANSCLLAAWTGPVFALDD</sequence>
<dbReference type="RefSeq" id="WP_152894000.1">
    <property type="nucleotide sequence ID" value="NZ_VJZD01000214.1"/>
</dbReference>
<keyword evidence="9" id="KW-0645">Protease</keyword>
<evidence type="ECO:0000259" key="8">
    <source>
        <dbReference type="Pfam" id="PF00720"/>
    </source>
</evidence>
<accession>A0A5N8VM69</accession>
<dbReference type="InterPro" id="IPR020054">
    <property type="entry name" value="Prot_inh_SSI_I16_CS"/>
</dbReference>
<gene>
    <name evidence="9" type="ORF">FNH09_35495</name>
</gene>
<dbReference type="GO" id="GO:0005576">
    <property type="term" value="C:extracellular region"/>
    <property type="evidence" value="ECO:0007669"/>
    <property type="project" value="UniProtKB-SubCell"/>
</dbReference>
<dbReference type="OrthoDB" id="4567948at2"/>
<dbReference type="GO" id="GO:0004867">
    <property type="term" value="F:serine-type endopeptidase inhibitor activity"/>
    <property type="evidence" value="ECO:0007669"/>
    <property type="project" value="UniProtKB-KW"/>
</dbReference>
<reference evidence="9 10" key="1">
    <citation type="submission" date="2019-07" db="EMBL/GenBank/DDBJ databases">
        <title>New species of Amycolatopsis and Streptomyces.</title>
        <authorList>
            <person name="Duangmal K."/>
            <person name="Teo W.F.A."/>
            <person name="Lipun K."/>
        </authorList>
    </citation>
    <scope>NUCLEOTIDE SEQUENCE [LARGE SCALE GENOMIC DNA]</scope>
    <source>
        <strain evidence="9 10">NBRC 109810</strain>
    </source>
</reference>
<keyword evidence="3" id="KW-0964">Secreted</keyword>
<keyword evidence="4" id="KW-0646">Protease inhibitor</keyword>
<dbReference type="GO" id="GO:0008233">
    <property type="term" value="F:peptidase activity"/>
    <property type="evidence" value="ECO:0007669"/>
    <property type="project" value="UniProtKB-KW"/>
</dbReference>
<feature type="compositionally biased region" description="Polar residues" evidence="7">
    <location>
        <begin position="1"/>
        <end position="11"/>
    </location>
</feature>
<feature type="compositionally biased region" description="Gly residues" evidence="7">
    <location>
        <begin position="26"/>
        <end position="36"/>
    </location>
</feature>
<feature type="domain" description="Subtilisin inhibitor" evidence="8">
    <location>
        <begin position="76"/>
        <end position="160"/>
    </location>
</feature>
<dbReference type="Gene3D" id="3.30.350.10">
    <property type="entry name" value="Subtilisin inhibitor-like"/>
    <property type="match status" value="1"/>
</dbReference>
<name>A0A5N8VM69_9ACTN</name>
<feature type="region of interest" description="Disordered" evidence="7">
    <location>
        <begin position="1"/>
        <end position="39"/>
    </location>
</feature>
<dbReference type="Pfam" id="PF00720">
    <property type="entry name" value="SSI"/>
    <property type="match status" value="1"/>
</dbReference>
<dbReference type="InterPro" id="IPR023549">
    <property type="entry name" value="Subtilisin_inhibitor"/>
</dbReference>
<keyword evidence="6" id="KW-1015">Disulfide bond</keyword>
<evidence type="ECO:0000256" key="5">
    <source>
        <dbReference type="ARBA" id="ARBA00022900"/>
    </source>
</evidence>
<keyword evidence="10" id="KW-1185">Reference proteome</keyword>
<evidence type="ECO:0000256" key="7">
    <source>
        <dbReference type="SAM" id="MobiDB-lite"/>
    </source>
</evidence>
<evidence type="ECO:0000256" key="3">
    <source>
        <dbReference type="ARBA" id="ARBA00022525"/>
    </source>
</evidence>
<dbReference type="GO" id="GO:0006508">
    <property type="term" value="P:proteolysis"/>
    <property type="evidence" value="ECO:0007669"/>
    <property type="project" value="UniProtKB-KW"/>
</dbReference>
<keyword evidence="5" id="KW-0722">Serine protease inhibitor</keyword>
<dbReference type="PROSITE" id="PS00999">
    <property type="entry name" value="SSI"/>
    <property type="match status" value="1"/>
</dbReference>
<evidence type="ECO:0000313" key="9">
    <source>
        <dbReference type="EMBL" id="MPY36340.1"/>
    </source>
</evidence>
<protein>
    <submittedName>
        <fullName evidence="9">Serine protease</fullName>
    </submittedName>
</protein>
<dbReference type="SUPFAM" id="SSF55399">
    <property type="entry name" value="Subtilisin inhibitor"/>
    <property type="match status" value="1"/>
</dbReference>
<organism evidence="9 10">
    <name type="scientific">Streptomyces adustus</name>
    <dbReference type="NCBI Taxonomy" id="1609272"/>
    <lineage>
        <taxon>Bacteria</taxon>
        <taxon>Bacillati</taxon>
        <taxon>Actinomycetota</taxon>
        <taxon>Actinomycetes</taxon>
        <taxon>Kitasatosporales</taxon>
        <taxon>Streptomycetaceae</taxon>
        <taxon>Streptomyces</taxon>
    </lineage>
</organism>
<comment type="subcellular location">
    <subcellularLocation>
        <location evidence="1">Secreted</location>
    </subcellularLocation>
</comment>
<dbReference type="EMBL" id="VJZD01000214">
    <property type="protein sequence ID" value="MPY36340.1"/>
    <property type="molecule type" value="Genomic_DNA"/>
</dbReference>
<evidence type="ECO:0000256" key="6">
    <source>
        <dbReference type="ARBA" id="ARBA00023157"/>
    </source>
</evidence>
<comment type="caution">
    <text evidence="9">The sequence shown here is derived from an EMBL/GenBank/DDBJ whole genome shotgun (WGS) entry which is preliminary data.</text>
</comment>